<proteinExistence type="predicted"/>
<organism evidence="1">
    <name type="scientific">virus sp. ctmTa7</name>
    <dbReference type="NCBI Taxonomy" id="2828255"/>
    <lineage>
        <taxon>Viruses</taxon>
    </lineage>
</organism>
<sequence length="662" mass="68824">MAETIKYLDYVGLRQYDGLIKKYIDEADTKVDAKSFKAVSIEGHVLKFYRADPITDGLSPAYQITLPETDLSTVMKLVESATAGNIATLDAHGQVVDSGKKISDFATTAQGKKADTAVQTITTGGANGTISVDGTDVKVKNLGTAAYKDVDSFDVKGAADAILGTDMDDKDANTVYGAKAAAKAAQSTANTAKTGVDEISGKIGNVTEGKTVVEMISDAQKAATYNDTAIKASIAANKSSIEAEVTRAKGAEGDFSKLATNAKTDLVSAINEVRAAVSAGGTEALISIDTSKTTDGYLKSYTIKQGENTIGTIDIPKDLVVQEGSVVTNPEDMPEGTYIKLVIANSSKPLFINVGSLVDIYNAKANATQVQITVDNSTREISAVLLEGSIGTKELGNEVVTTAKIANGNVTKDKLEATVQASLTKANSAVQEIKTGKTNGTISVDGEEVAIKGLGSAAYTESSAYDRSGAAAEVLGSESDTSDKNTVYGAKKAASEAKTSADNAKKVADTAQKDVDSLETYVGTFTPVGEETTIVEYIDAKANAAKEAAKYNDTEIKADIKKNTDAITAINNPTTGILKQAKDYADGKDTETLTAAKSYTDTLANGAVKTNTTAISGLNTKLATAEKNITSNSDAISALQKSVGAITAITKEDIDALFTAEI</sequence>
<evidence type="ECO:0000313" key="1">
    <source>
        <dbReference type="EMBL" id="DAE28815.1"/>
    </source>
</evidence>
<reference evidence="1" key="1">
    <citation type="journal article" date="2021" name="Proc. Natl. Acad. Sci. U.S.A.">
        <title>A Catalog of Tens of Thousands of Viruses from Human Metagenomes Reveals Hidden Associations with Chronic Diseases.</title>
        <authorList>
            <person name="Tisza M.J."/>
            <person name="Buck C.B."/>
        </authorList>
    </citation>
    <scope>NUCLEOTIDE SEQUENCE</scope>
    <source>
        <strain evidence="1">CtmTa7</strain>
    </source>
</reference>
<accession>A0A8S5RBT8</accession>
<dbReference type="EMBL" id="BK059091">
    <property type="protein sequence ID" value="DAE28815.1"/>
    <property type="molecule type" value="Genomic_DNA"/>
</dbReference>
<name>A0A8S5RBT8_9VIRU</name>
<protein>
    <submittedName>
        <fullName evidence="1">Uncharacterized protein</fullName>
    </submittedName>
</protein>